<keyword evidence="1" id="KW-0732">Signal</keyword>
<dbReference type="InterPro" id="IPR013783">
    <property type="entry name" value="Ig-like_fold"/>
</dbReference>
<evidence type="ECO:0000313" key="6">
    <source>
        <dbReference type="EMBL" id="VDN20583.1"/>
    </source>
</evidence>
<evidence type="ECO:0000313" key="7">
    <source>
        <dbReference type="Proteomes" id="UP000271889"/>
    </source>
</evidence>
<keyword evidence="4" id="KW-0393">Immunoglobulin domain</keyword>
<dbReference type="GO" id="GO:0005886">
    <property type="term" value="C:plasma membrane"/>
    <property type="evidence" value="ECO:0007669"/>
    <property type="project" value="TreeGrafter"/>
</dbReference>
<protein>
    <recommendedName>
        <fullName evidence="5">Ig-like domain-containing protein</fullName>
    </recommendedName>
</protein>
<sequence>MILQEVWATGGPHRLHRQRVRGPSVAHTVNNSETLPQNVQVPFDGQRVFIVDTVPSNAGTYTCIVRNSAGESRKNIHVTVLEPPEFIEKQFDQNVRVISGSPLSLACLVKGHPQPLIEWRKDGQTITDNVFSGSPLSLACLVKGHPQPLIEWRKDGQTITENVFSDNGQRLTMDSQGMTTHRFTCLVSNKAGSVARDFFVQESEGIFTVDKSTLMLVNAQKDHEDTFTCIAKNSAGEAARDFEVVVLIAPHIKGSLVEDVEVVEGYEMTLDCDFDASPEPVVQWTKDGDSLPRTAQLLNGDHTLAMSGVTRNSAGVFRCALSNKAGSAEKTFNVRVVQKPDLENSDEITVVKV</sequence>
<dbReference type="GO" id="GO:0043025">
    <property type="term" value="C:neuronal cell body"/>
    <property type="evidence" value="ECO:0007669"/>
    <property type="project" value="TreeGrafter"/>
</dbReference>
<dbReference type="Proteomes" id="UP000271889">
    <property type="component" value="Unassembled WGS sequence"/>
</dbReference>
<keyword evidence="7" id="KW-1185">Reference proteome</keyword>
<dbReference type="OrthoDB" id="5985519at2759"/>
<evidence type="ECO:0000259" key="5">
    <source>
        <dbReference type="PROSITE" id="PS50835"/>
    </source>
</evidence>
<dbReference type="PROSITE" id="PS50835">
    <property type="entry name" value="IG_LIKE"/>
    <property type="match status" value="2"/>
</dbReference>
<keyword evidence="2" id="KW-0677">Repeat</keyword>
<dbReference type="InterPro" id="IPR003598">
    <property type="entry name" value="Ig_sub2"/>
</dbReference>
<dbReference type="InterPro" id="IPR050958">
    <property type="entry name" value="Cell_Adh-Cytoskel_Orgn"/>
</dbReference>
<reference evidence="6 7" key="1">
    <citation type="submission" date="2018-11" db="EMBL/GenBank/DDBJ databases">
        <authorList>
            <consortium name="Pathogen Informatics"/>
        </authorList>
    </citation>
    <scope>NUCLEOTIDE SEQUENCE [LARGE SCALE GENOMIC DNA]</scope>
</reference>
<dbReference type="SMART" id="SM00409">
    <property type="entry name" value="IG"/>
    <property type="match status" value="3"/>
</dbReference>
<dbReference type="InterPro" id="IPR007110">
    <property type="entry name" value="Ig-like_dom"/>
</dbReference>
<feature type="domain" description="Ig-like" evidence="5">
    <location>
        <begin position="250"/>
        <end position="335"/>
    </location>
</feature>
<dbReference type="GO" id="GO:0008046">
    <property type="term" value="F:axon guidance receptor activity"/>
    <property type="evidence" value="ECO:0007669"/>
    <property type="project" value="TreeGrafter"/>
</dbReference>
<gene>
    <name evidence="6" type="ORF">CGOC_LOCUS8844</name>
</gene>
<dbReference type="Pfam" id="PF13927">
    <property type="entry name" value="Ig_3"/>
    <property type="match status" value="1"/>
</dbReference>
<dbReference type="Gene3D" id="2.60.40.10">
    <property type="entry name" value="Immunoglobulins"/>
    <property type="match status" value="5"/>
</dbReference>
<organism evidence="6 7">
    <name type="scientific">Cylicostephanus goldi</name>
    <name type="common">Nematode worm</name>
    <dbReference type="NCBI Taxonomy" id="71465"/>
    <lineage>
        <taxon>Eukaryota</taxon>
        <taxon>Metazoa</taxon>
        <taxon>Ecdysozoa</taxon>
        <taxon>Nematoda</taxon>
        <taxon>Chromadorea</taxon>
        <taxon>Rhabditida</taxon>
        <taxon>Rhabditina</taxon>
        <taxon>Rhabditomorpha</taxon>
        <taxon>Strongyloidea</taxon>
        <taxon>Strongylidae</taxon>
        <taxon>Cylicostephanus</taxon>
    </lineage>
</organism>
<evidence type="ECO:0000256" key="2">
    <source>
        <dbReference type="ARBA" id="ARBA00022737"/>
    </source>
</evidence>
<evidence type="ECO:0000256" key="4">
    <source>
        <dbReference type="ARBA" id="ARBA00023319"/>
    </source>
</evidence>
<dbReference type="InterPro" id="IPR036179">
    <property type="entry name" value="Ig-like_dom_sf"/>
</dbReference>
<dbReference type="InterPro" id="IPR013098">
    <property type="entry name" value="Ig_I-set"/>
</dbReference>
<dbReference type="PANTHER" id="PTHR45080:SF8">
    <property type="entry name" value="IG-LIKE DOMAIN-CONTAINING PROTEIN"/>
    <property type="match status" value="1"/>
</dbReference>
<dbReference type="AlphaFoldDB" id="A0A3P7MAR7"/>
<dbReference type="GO" id="GO:0030424">
    <property type="term" value="C:axon"/>
    <property type="evidence" value="ECO:0007669"/>
    <property type="project" value="TreeGrafter"/>
</dbReference>
<dbReference type="InterPro" id="IPR003599">
    <property type="entry name" value="Ig_sub"/>
</dbReference>
<dbReference type="GO" id="GO:0007156">
    <property type="term" value="P:homophilic cell adhesion via plasma membrane adhesion molecules"/>
    <property type="evidence" value="ECO:0007669"/>
    <property type="project" value="TreeGrafter"/>
</dbReference>
<dbReference type="SUPFAM" id="SSF48726">
    <property type="entry name" value="Immunoglobulin"/>
    <property type="match status" value="3"/>
</dbReference>
<proteinExistence type="predicted"/>
<dbReference type="PANTHER" id="PTHR45080">
    <property type="entry name" value="CONTACTIN 5"/>
    <property type="match status" value="1"/>
</dbReference>
<evidence type="ECO:0000256" key="1">
    <source>
        <dbReference type="ARBA" id="ARBA00022729"/>
    </source>
</evidence>
<keyword evidence="3" id="KW-1015">Disulfide bond</keyword>
<dbReference type="FunFam" id="2.60.40.10:FF:000032">
    <property type="entry name" value="palladin isoform X1"/>
    <property type="match status" value="1"/>
</dbReference>
<evidence type="ECO:0000256" key="3">
    <source>
        <dbReference type="ARBA" id="ARBA00023157"/>
    </source>
</evidence>
<dbReference type="SMART" id="SM00408">
    <property type="entry name" value="IGc2"/>
    <property type="match status" value="3"/>
</dbReference>
<dbReference type="EMBL" id="UYRV01105099">
    <property type="protein sequence ID" value="VDN20583.1"/>
    <property type="molecule type" value="Genomic_DNA"/>
</dbReference>
<feature type="domain" description="Ig-like" evidence="5">
    <location>
        <begin position="84"/>
        <end position="245"/>
    </location>
</feature>
<accession>A0A3P7MAR7</accession>
<name>A0A3P7MAR7_CYLGO</name>
<dbReference type="Pfam" id="PF07679">
    <property type="entry name" value="I-set"/>
    <property type="match status" value="2"/>
</dbReference>
<dbReference type="GO" id="GO:0050808">
    <property type="term" value="P:synapse organization"/>
    <property type="evidence" value="ECO:0007669"/>
    <property type="project" value="TreeGrafter"/>
</dbReference>